<evidence type="ECO:0000256" key="1">
    <source>
        <dbReference type="SAM" id="MobiDB-lite"/>
    </source>
</evidence>
<feature type="region of interest" description="Disordered" evidence="1">
    <location>
        <begin position="414"/>
        <end position="528"/>
    </location>
</feature>
<feature type="region of interest" description="Disordered" evidence="1">
    <location>
        <begin position="374"/>
        <end position="396"/>
    </location>
</feature>
<comment type="caution">
    <text evidence="2">The sequence shown here is derived from an EMBL/GenBank/DDBJ whole genome shotgun (WGS) entry which is preliminary data.</text>
</comment>
<gene>
    <name evidence="2" type="ORF">HPG69_017363</name>
</gene>
<name>A0A7J7EP98_DICBM</name>
<feature type="compositionally biased region" description="Polar residues" evidence="1">
    <location>
        <begin position="296"/>
        <end position="316"/>
    </location>
</feature>
<feature type="compositionally biased region" description="Basic residues" evidence="1">
    <location>
        <begin position="508"/>
        <end position="520"/>
    </location>
</feature>
<protein>
    <submittedName>
        <fullName evidence="2">Uncharacterized protein</fullName>
    </submittedName>
</protein>
<organism evidence="2 3">
    <name type="scientific">Diceros bicornis minor</name>
    <name type="common">South-central black rhinoceros</name>
    <dbReference type="NCBI Taxonomy" id="77932"/>
    <lineage>
        <taxon>Eukaryota</taxon>
        <taxon>Metazoa</taxon>
        <taxon>Chordata</taxon>
        <taxon>Craniata</taxon>
        <taxon>Vertebrata</taxon>
        <taxon>Euteleostomi</taxon>
        <taxon>Mammalia</taxon>
        <taxon>Eutheria</taxon>
        <taxon>Laurasiatheria</taxon>
        <taxon>Perissodactyla</taxon>
        <taxon>Rhinocerotidae</taxon>
        <taxon>Diceros</taxon>
    </lineage>
</organism>
<feature type="compositionally biased region" description="Low complexity" evidence="1">
    <location>
        <begin position="438"/>
        <end position="468"/>
    </location>
</feature>
<evidence type="ECO:0000313" key="2">
    <source>
        <dbReference type="EMBL" id="KAF5917471.1"/>
    </source>
</evidence>
<sequence length="612" mass="65108">MGPQASHQGLTQWVGGELPAVYLQGTSPKSSALGFLGCWGSWAPMGPWVSRGFQSREQSQRHQVRTAGVWFQHHVHLVICAPGPLLTNLPMPSPCREPAGCLPGLAAYQPVPENPQTLTLGFFTPLPLGCSSKSCRFRGLFSAGGVSTKLESWGSGVAFSPKGSDWWRETSRVATRASGSGVPHFSQPACTSSSANKRRTQPGSGLLLGHPSCPTTPPLPLASTWEVLHQADGLWRTGLALTGGARGVTQQRRFLPGAAVILIGHLSTHKGPATQRTKGCQGEQGRRSAPAPTPHHQLQSTEGLSDHLQTWRNPSSPVLEGRHATKEGTLGSQLQAPQQYAGGQLHDIIYPAAFRPPRIPQSDSAEQLKDNLYLRNQKNPPEGGESDSGIGGERGGIISGGVKELAKCAGAGAREGRATAGARAPSPPPKPSGGGLLGARAPAHRSGSAPRPAARSRPRAEATQSRSPTQRRWRRQQRSGPRGRSARALRAYLPHPGHQPGRPPAGLRWRRRQRRGKRRPRAESARGATAAWLRIPGPWRGSRRDGGFLGLLPARSGLEGTRLHVLLDRPFCRLRLALPSAAAAILCPGPGLRAAHALVPPLRDLAAAVPPS</sequence>
<feature type="region of interest" description="Disordered" evidence="1">
    <location>
        <begin position="177"/>
        <end position="212"/>
    </location>
</feature>
<evidence type="ECO:0000313" key="3">
    <source>
        <dbReference type="Proteomes" id="UP000551758"/>
    </source>
</evidence>
<accession>A0A7J7EP98</accession>
<feature type="region of interest" description="Disordered" evidence="1">
    <location>
        <begin position="270"/>
        <end position="322"/>
    </location>
</feature>
<keyword evidence="3" id="KW-1185">Reference proteome</keyword>
<dbReference type="AlphaFoldDB" id="A0A7J7EP98"/>
<feature type="compositionally biased region" description="Low complexity" evidence="1">
    <location>
        <begin position="478"/>
        <end position="488"/>
    </location>
</feature>
<proteinExistence type="predicted"/>
<dbReference type="Proteomes" id="UP000551758">
    <property type="component" value="Unassembled WGS sequence"/>
</dbReference>
<reference evidence="2 3" key="1">
    <citation type="journal article" date="2020" name="Mol. Biol. Evol.">
        <title>Interspecific Gene Flow and the Evolution of Specialization in Black and White Rhinoceros.</title>
        <authorList>
            <person name="Moodley Y."/>
            <person name="Westbury M.V."/>
            <person name="Russo I.M."/>
            <person name="Gopalakrishnan S."/>
            <person name="Rakotoarivelo A."/>
            <person name="Olsen R.A."/>
            <person name="Prost S."/>
            <person name="Tunstall T."/>
            <person name="Ryder O.A."/>
            <person name="Dalen L."/>
            <person name="Bruford M.W."/>
        </authorList>
    </citation>
    <scope>NUCLEOTIDE SEQUENCE [LARGE SCALE GENOMIC DNA]</scope>
    <source>
        <strain evidence="2">SBR-YM</strain>
        <tissue evidence="2">Skin</tissue>
    </source>
</reference>
<dbReference type="EMBL" id="JACDTQ010002544">
    <property type="protein sequence ID" value="KAF5917471.1"/>
    <property type="molecule type" value="Genomic_DNA"/>
</dbReference>